<dbReference type="EMBL" id="VSRR010011504">
    <property type="protein sequence ID" value="MPC53279.1"/>
    <property type="molecule type" value="Genomic_DNA"/>
</dbReference>
<feature type="region of interest" description="Disordered" evidence="1">
    <location>
        <begin position="19"/>
        <end position="39"/>
    </location>
</feature>
<reference evidence="2 3" key="1">
    <citation type="submission" date="2019-05" db="EMBL/GenBank/DDBJ databases">
        <title>Another draft genome of Portunus trituberculatus and its Hox gene families provides insights of decapod evolution.</title>
        <authorList>
            <person name="Jeong J.-H."/>
            <person name="Song I."/>
            <person name="Kim S."/>
            <person name="Choi T."/>
            <person name="Kim D."/>
            <person name="Ryu S."/>
            <person name="Kim W."/>
        </authorList>
    </citation>
    <scope>NUCLEOTIDE SEQUENCE [LARGE SCALE GENOMIC DNA]</scope>
    <source>
        <tissue evidence="2">Muscle</tissue>
    </source>
</reference>
<evidence type="ECO:0000313" key="3">
    <source>
        <dbReference type="Proteomes" id="UP000324222"/>
    </source>
</evidence>
<accession>A0A5B7G6Q6</accession>
<dbReference type="AlphaFoldDB" id="A0A5B7G6Q6"/>
<keyword evidence="3" id="KW-1185">Reference proteome</keyword>
<evidence type="ECO:0000256" key="1">
    <source>
        <dbReference type="SAM" id="MobiDB-lite"/>
    </source>
</evidence>
<gene>
    <name evidence="2" type="ORF">E2C01_047168</name>
</gene>
<sequence length="127" mass="13894">MSYSSQNVELEEMGRLRLTQPCGGGSTSGENTAQPAVPSGCRDPLVCTWSSPGPVNDMVAIDSSANCLCKVGRADLRVGVVNRWRGNHPRQRTKEGFCLWTINFQPLKNGRNSLDERAATSLELRKT</sequence>
<comment type="caution">
    <text evidence="2">The sequence shown here is derived from an EMBL/GenBank/DDBJ whole genome shotgun (WGS) entry which is preliminary data.</text>
</comment>
<proteinExistence type="predicted"/>
<dbReference type="Proteomes" id="UP000324222">
    <property type="component" value="Unassembled WGS sequence"/>
</dbReference>
<evidence type="ECO:0000313" key="2">
    <source>
        <dbReference type="EMBL" id="MPC53279.1"/>
    </source>
</evidence>
<protein>
    <submittedName>
        <fullName evidence="2">Uncharacterized protein</fullName>
    </submittedName>
</protein>
<organism evidence="2 3">
    <name type="scientific">Portunus trituberculatus</name>
    <name type="common">Swimming crab</name>
    <name type="synonym">Neptunus trituberculatus</name>
    <dbReference type="NCBI Taxonomy" id="210409"/>
    <lineage>
        <taxon>Eukaryota</taxon>
        <taxon>Metazoa</taxon>
        <taxon>Ecdysozoa</taxon>
        <taxon>Arthropoda</taxon>
        <taxon>Crustacea</taxon>
        <taxon>Multicrustacea</taxon>
        <taxon>Malacostraca</taxon>
        <taxon>Eumalacostraca</taxon>
        <taxon>Eucarida</taxon>
        <taxon>Decapoda</taxon>
        <taxon>Pleocyemata</taxon>
        <taxon>Brachyura</taxon>
        <taxon>Eubrachyura</taxon>
        <taxon>Portunoidea</taxon>
        <taxon>Portunidae</taxon>
        <taxon>Portuninae</taxon>
        <taxon>Portunus</taxon>
    </lineage>
</organism>
<name>A0A5B7G6Q6_PORTR</name>